<gene>
    <name evidence="1" type="ORF">NUW58_g9861</name>
</gene>
<proteinExistence type="predicted"/>
<comment type="caution">
    <text evidence="1">The sequence shown here is derived from an EMBL/GenBank/DDBJ whole genome shotgun (WGS) entry which is preliminary data.</text>
</comment>
<evidence type="ECO:0000313" key="1">
    <source>
        <dbReference type="EMBL" id="KAJ2969898.1"/>
    </source>
</evidence>
<protein>
    <submittedName>
        <fullName evidence="1">Uncharacterized protein</fullName>
    </submittedName>
</protein>
<keyword evidence="2" id="KW-1185">Reference proteome</keyword>
<reference evidence="1" key="1">
    <citation type="submission" date="2022-10" db="EMBL/GenBank/DDBJ databases">
        <title>Genome Sequence of Xylaria curta.</title>
        <authorList>
            <person name="Buettner E."/>
        </authorList>
    </citation>
    <scope>NUCLEOTIDE SEQUENCE</scope>
    <source>
        <strain evidence="1">Babe10</strain>
    </source>
</reference>
<dbReference type="Proteomes" id="UP001143856">
    <property type="component" value="Unassembled WGS sequence"/>
</dbReference>
<accession>A0ACC1MT46</accession>
<organism evidence="1 2">
    <name type="scientific">Xylaria curta</name>
    <dbReference type="NCBI Taxonomy" id="42375"/>
    <lineage>
        <taxon>Eukaryota</taxon>
        <taxon>Fungi</taxon>
        <taxon>Dikarya</taxon>
        <taxon>Ascomycota</taxon>
        <taxon>Pezizomycotina</taxon>
        <taxon>Sordariomycetes</taxon>
        <taxon>Xylariomycetidae</taxon>
        <taxon>Xylariales</taxon>
        <taxon>Xylariaceae</taxon>
        <taxon>Xylaria</taxon>
    </lineage>
</organism>
<sequence length="421" mass="46076">MSRSRRASTDLSCSKRATIRSETRWVSRKGHALADEVVGHVGGEHGWVEGGAHAVGAGLHGGQHASGDLQAVAVGHVLPVLLQVFVIRAQQALERAMKPIICPSTRPLLPRSRLTRFFSGAHQRAAPQVDDLGSAHRDTCAMSIAPPLQRLDRESWGPPSAIEFHNRPSNPSSSAIMSRSMPNGFLASVLQPSGLRWRASRSRAVAPSAQHVLPPFPAISSHCPLMAPSLVHLPDGQTYTIQPVFGGLFFKNNELNIHPTPFPAGWTVAIHTEHGAANDPQLLAAVEGNAGDSHASQAHAHRYRLPTLQNDTIFISSISNPSSSEFKPHASPSRQIALMLWISLYWYFQQPEPAPYLDSERTMSAPAEARPKGEWRIRVKREGVFRSKNIVPRLERMGLLTSFDTSVGSGYDEERGWDHIP</sequence>
<name>A0ACC1MT46_9PEZI</name>
<dbReference type="EMBL" id="JAPDGR010003862">
    <property type="protein sequence ID" value="KAJ2969898.1"/>
    <property type="molecule type" value="Genomic_DNA"/>
</dbReference>
<evidence type="ECO:0000313" key="2">
    <source>
        <dbReference type="Proteomes" id="UP001143856"/>
    </source>
</evidence>